<sequence>MSTDTKAVETALASSHEMLTVADLCLITSMEKKAVEAQLKALAQQGQIDHKPKTGRFEAYYGLLRTTPQAAVKESLTVQEAPAANGAGGAATVRAIPAPEYDPNDVAFSSGAHPRSDSALASRIEKLGNQLVYDQSGMVVGMFMVADLVTLVRGEQAAQADTVAAKVKVIDGLRADLANAKALADKLEHLLGSERTACAALREQLDGMVSPTVESIAPAGYLVRAPKRAHRIVTKQDKAQAHALAAARNGSGRGEVFALVPIGRAVRGAEWRPAK</sequence>
<accession>A0ABX1NGJ6</accession>
<proteinExistence type="predicted"/>
<protein>
    <submittedName>
        <fullName evidence="1">Uncharacterized protein</fullName>
    </submittedName>
</protein>
<organism evidence="1 2">
    <name type="scientific">Aromatoleum toluolicum</name>
    <dbReference type="NCBI Taxonomy" id="90060"/>
    <lineage>
        <taxon>Bacteria</taxon>
        <taxon>Pseudomonadati</taxon>
        <taxon>Pseudomonadota</taxon>
        <taxon>Betaproteobacteria</taxon>
        <taxon>Rhodocyclales</taxon>
        <taxon>Rhodocyclaceae</taxon>
        <taxon>Aromatoleum</taxon>
    </lineage>
</organism>
<keyword evidence="2" id="KW-1185">Reference proteome</keyword>
<evidence type="ECO:0000313" key="2">
    <source>
        <dbReference type="Proteomes" id="UP000634522"/>
    </source>
</evidence>
<comment type="caution">
    <text evidence="1">The sequence shown here is derived from an EMBL/GenBank/DDBJ whole genome shotgun (WGS) entry which is preliminary data.</text>
</comment>
<evidence type="ECO:0000313" key="1">
    <source>
        <dbReference type="EMBL" id="NMF98428.1"/>
    </source>
</evidence>
<dbReference type="RefSeq" id="WP_169141179.1">
    <property type="nucleotide sequence ID" value="NZ_WTVS01000026.1"/>
</dbReference>
<dbReference type="Proteomes" id="UP000634522">
    <property type="component" value="Unassembled WGS sequence"/>
</dbReference>
<gene>
    <name evidence="1" type="ORF">GPA27_13635</name>
</gene>
<name>A0ABX1NGJ6_9RHOO</name>
<dbReference type="EMBL" id="WTVS01000026">
    <property type="protein sequence ID" value="NMF98428.1"/>
    <property type="molecule type" value="Genomic_DNA"/>
</dbReference>
<reference evidence="1 2" key="1">
    <citation type="submission" date="2019-12" db="EMBL/GenBank/DDBJ databases">
        <title>Comparative genomics gives insights into the taxonomy of the Azoarcus-Aromatoleum group and reveals separate origins of nif in the plant-associated Azoarcus and non-plant-associated Aromatoleum sub-groups.</title>
        <authorList>
            <person name="Lafos M."/>
            <person name="Maluk M."/>
            <person name="Batista M."/>
            <person name="Junghare M."/>
            <person name="Carmona M."/>
            <person name="Faoro H."/>
            <person name="Cruz L.M."/>
            <person name="Battistoni F."/>
            <person name="De Souza E."/>
            <person name="Pedrosa F."/>
            <person name="Chen W.-M."/>
            <person name="Poole P.S."/>
            <person name="Dixon R.A."/>
            <person name="James E.K."/>
        </authorList>
    </citation>
    <scope>NUCLEOTIDE SEQUENCE [LARGE SCALE GENOMIC DNA]</scope>
    <source>
        <strain evidence="1 2">T</strain>
    </source>
</reference>